<reference evidence="9 10" key="1">
    <citation type="submission" date="2016-10" db="EMBL/GenBank/DDBJ databases">
        <authorList>
            <person name="Varghese N."/>
            <person name="Submissions S."/>
        </authorList>
    </citation>
    <scope>NUCLEOTIDE SEQUENCE [LARGE SCALE GENOMIC DNA]</scope>
    <source>
        <strain evidence="9 10">DSM 16392</strain>
    </source>
</reference>
<comment type="function">
    <text evidence="7">Part of the tripartite ATP-independent periplasmic (TRAP) transport system.</text>
</comment>
<feature type="domain" description="Tripartite ATP-independent periplasmic transporters DctQ component" evidence="8">
    <location>
        <begin position="48"/>
        <end position="162"/>
    </location>
</feature>
<evidence type="ECO:0000313" key="9">
    <source>
        <dbReference type="EMBL" id="SFL04224.1"/>
    </source>
</evidence>
<dbReference type="EMBL" id="FOSK01000015">
    <property type="protein sequence ID" value="SFL04224.1"/>
    <property type="molecule type" value="Genomic_DNA"/>
</dbReference>
<evidence type="ECO:0000313" key="10">
    <source>
        <dbReference type="Proteomes" id="UP000199598"/>
    </source>
</evidence>
<gene>
    <name evidence="9" type="ORF">SAMN04488518_11516</name>
</gene>
<dbReference type="Pfam" id="PF04290">
    <property type="entry name" value="DctQ"/>
    <property type="match status" value="1"/>
</dbReference>
<evidence type="ECO:0000256" key="5">
    <source>
        <dbReference type="ARBA" id="ARBA00022989"/>
    </source>
</evidence>
<dbReference type="InterPro" id="IPR055348">
    <property type="entry name" value="DctQ"/>
</dbReference>
<keyword evidence="6 7" id="KW-0472">Membrane</keyword>
<dbReference type="Proteomes" id="UP000199598">
    <property type="component" value="Unassembled WGS sequence"/>
</dbReference>
<accession>A0A1I4EEL5</accession>
<proteinExistence type="inferred from homology"/>
<name>A0A1I4EEL5_9HYPH</name>
<evidence type="ECO:0000256" key="7">
    <source>
        <dbReference type="RuleBase" id="RU369079"/>
    </source>
</evidence>
<evidence type="ECO:0000256" key="3">
    <source>
        <dbReference type="ARBA" id="ARBA00022475"/>
    </source>
</evidence>
<evidence type="ECO:0000259" key="8">
    <source>
        <dbReference type="Pfam" id="PF04290"/>
    </source>
</evidence>
<feature type="transmembrane region" description="Helical" evidence="7">
    <location>
        <begin position="60"/>
        <end position="84"/>
    </location>
</feature>
<dbReference type="RefSeq" id="WP_093523060.1">
    <property type="nucleotide sequence ID" value="NZ_FOSK01000015.1"/>
</dbReference>
<keyword evidence="2 7" id="KW-0813">Transport</keyword>
<keyword evidence="5 7" id="KW-1133">Transmembrane helix</keyword>
<keyword evidence="4 7" id="KW-0812">Transmembrane</keyword>
<protein>
    <recommendedName>
        <fullName evidence="7">TRAP transporter small permease protein</fullName>
    </recommendedName>
</protein>
<comment type="subunit">
    <text evidence="7">The complex comprises the extracytoplasmic solute receptor protein and the two transmembrane proteins.</text>
</comment>
<comment type="similarity">
    <text evidence="7">Belongs to the TRAP transporter small permease family.</text>
</comment>
<feature type="transmembrane region" description="Helical" evidence="7">
    <location>
        <begin position="137"/>
        <end position="159"/>
    </location>
</feature>
<feature type="transmembrane region" description="Helical" evidence="7">
    <location>
        <begin position="20"/>
        <end position="40"/>
    </location>
</feature>
<evidence type="ECO:0000256" key="6">
    <source>
        <dbReference type="ARBA" id="ARBA00023136"/>
    </source>
</evidence>
<evidence type="ECO:0000256" key="2">
    <source>
        <dbReference type="ARBA" id="ARBA00022448"/>
    </source>
</evidence>
<evidence type="ECO:0000256" key="4">
    <source>
        <dbReference type="ARBA" id="ARBA00022692"/>
    </source>
</evidence>
<sequence length="170" mass="18449">MGAFQKLGRTGIAGAFEKLIVAWALTGGVVLLAVVAINIYSTLGNIWAAPFPGDFELTEIGVAIAVFSFLPFCQITDANVTADIFTSKAGPRLKAFLALIASLIAFGFGLLLLWRMYHGMSDQKEYDYTTAILQIPVWYAYVPVLISLLLLSIGAVITLSENTRDLARRT</sequence>
<keyword evidence="10" id="KW-1185">Reference proteome</keyword>
<comment type="subcellular location">
    <subcellularLocation>
        <location evidence="7">Cell inner membrane</location>
        <topology evidence="7">Multi-pass membrane protein</topology>
    </subcellularLocation>
    <subcellularLocation>
        <location evidence="1">Cell membrane</location>
        <topology evidence="1">Multi-pass membrane protein</topology>
    </subcellularLocation>
</comment>
<organism evidence="9 10">
    <name type="scientific">Pseudovibrio ascidiaceicola</name>
    <dbReference type="NCBI Taxonomy" id="285279"/>
    <lineage>
        <taxon>Bacteria</taxon>
        <taxon>Pseudomonadati</taxon>
        <taxon>Pseudomonadota</taxon>
        <taxon>Alphaproteobacteria</taxon>
        <taxon>Hyphomicrobiales</taxon>
        <taxon>Stappiaceae</taxon>
        <taxon>Pseudovibrio</taxon>
    </lineage>
</organism>
<keyword evidence="7" id="KW-0997">Cell inner membrane</keyword>
<comment type="caution">
    <text evidence="9">The sequence shown here is derived from an EMBL/GenBank/DDBJ whole genome shotgun (WGS) entry which is preliminary data.</text>
</comment>
<evidence type="ECO:0000256" key="1">
    <source>
        <dbReference type="ARBA" id="ARBA00004651"/>
    </source>
</evidence>
<keyword evidence="3" id="KW-1003">Cell membrane</keyword>
<feature type="transmembrane region" description="Helical" evidence="7">
    <location>
        <begin position="96"/>
        <end position="117"/>
    </location>
</feature>